<dbReference type="AlphaFoldDB" id="A0AB34IFN3"/>
<evidence type="ECO:0000256" key="1">
    <source>
        <dbReference type="SAM" id="Phobius"/>
    </source>
</evidence>
<keyword evidence="1" id="KW-1133">Transmembrane helix</keyword>
<protein>
    <recommendedName>
        <fullName evidence="4">Transmembrane protein</fullName>
    </recommendedName>
</protein>
<feature type="transmembrane region" description="Helical" evidence="1">
    <location>
        <begin position="93"/>
        <end position="116"/>
    </location>
</feature>
<gene>
    <name evidence="2" type="ORF">AB1Y20_014230</name>
</gene>
<keyword evidence="1" id="KW-0812">Transmembrane</keyword>
<feature type="transmembrane region" description="Helical" evidence="1">
    <location>
        <begin position="128"/>
        <end position="147"/>
    </location>
</feature>
<dbReference type="Proteomes" id="UP001515480">
    <property type="component" value="Unassembled WGS sequence"/>
</dbReference>
<feature type="transmembrane region" description="Helical" evidence="1">
    <location>
        <begin position="222"/>
        <end position="242"/>
    </location>
</feature>
<evidence type="ECO:0008006" key="4">
    <source>
        <dbReference type="Google" id="ProtNLM"/>
    </source>
</evidence>
<accession>A0AB34IFN3</accession>
<feature type="transmembrane region" description="Helical" evidence="1">
    <location>
        <begin position="417"/>
        <end position="438"/>
    </location>
</feature>
<comment type="caution">
    <text evidence="2">The sequence shown here is derived from an EMBL/GenBank/DDBJ whole genome shotgun (WGS) entry which is preliminary data.</text>
</comment>
<proteinExistence type="predicted"/>
<keyword evidence="1" id="KW-0472">Membrane</keyword>
<name>A0AB34IFN3_PRYPA</name>
<evidence type="ECO:0000313" key="2">
    <source>
        <dbReference type="EMBL" id="KAL1496626.1"/>
    </source>
</evidence>
<feature type="transmembrane region" description="Helical" evidence="1">
    <location>
        <begin position="254"/>
        <end position="271"/>
    </location>
</feature>
<sequence length="474" mass="52907">MIHLFIPHAERPGYVYAEERAHEQGKGAYRLLPTLKPENVKTVFGFLEGAAVFAVSRTWADLISTRVLSLSSVTYCGGFLAQECIPTADSSAMFLYALCIIPIAGMCKQLVEYFGLTKLPGMWDDIPMILNYIVGWAWGNALLQLLHEITLNDDGLAMITSDGKRNFFFFNAFFSLVVTIVSGLVIILIMPFTKEVECGDGDIVNFLEDALENIWSMVSRGCAVSVMVLWYYTISTIAFLYVPPGHILAEEVQLLYAISVTALGAQISVYLEKQEERLKKDPKNSPTKVEALVGFSDLTQSVIGYVVGCAWSDFVTTVFTCLGEDPEPIVMLQNFAIAFVISAGVVYYLLAARAKYELNDAGSREATEQYFVINSMAFFVGWIWLVATRNVFAQYCILFERGVIYFDSRFGLTFPPYVGDSLAVFTFSPLLTVFFFWLSGSIITKIEKSLGAEHPDSKAKSAKMLKDNWKKVKH</sequence>
<feature type="transmembrane region" description="Helical" evidence="1">
    <location>
        <begin position="370"/>
        <end position="387"/>
    </location>
</feature>
<reference evidence="2 3" key="1">
    <citation type="journal article" date="2024" name="Science">
        <title>Giant polyketide synthase enzymes in the biosynthesis of giant marine polyether toxins.</title>
        <authorList>
            <person name="Fallon T.R."/>
            <person name="Shende V.V."/>
            <person name="Wierzbicki I.H."/>
            <person name="Pendleton A.L."/>
            <person name="Watervoot N.F."/>
            <person name="Auber R.P."/>
            <person name="Gonzalez D.J."/>
            <person name="Wisecaver J.H."/>
            <person name="Moore B.S."/>
        </authorList>
    </citation>
    <scope>NUCLEOTIDE SEQUENCE [LARGE SCALE GENOMIC DNA]</scope>
    <source>
        <strain evidence="2 3">12B1</strain>
    </source>
</reference>
<feature type="transmembrane region" description="Helical" evidence="1">
    <location>
        <begin position="331"/>
        <end position="350"/>
    </location>
</feature>
<dbReference type="EMBL" id="JBGBPQ010000028">
    <property type="protein sequence ID" value="KAL1496626.1"/>
    <property type="molecule type" value="Genomic_DNA"/>
</dbReference>
<feature type="transmembrane region" description="Helical" evidence="1">
    <location>
        <begin position="167"/>
        <end position="189"/>
    </location>
</feature>
<feature type="transmembrane region" description="Helical" evidence="1">
    <location>
        <begin position="292"/>
        <end position="311"/>
    </location>
</feature>
<evidence type="ECO:0000313" key="3">
    <source>
        <dbReference type="Proteomes" id="UP001515480"/>
    </source>
</evidence>
<keyword evidence="3" id="KW-1185">Reference proteome</keyword>
<organism evidence="2 3">
    <name type="scientific">Prymnesium parvum</name>
    <name type="common">Toxic golden alga</name>
    <dbReference type="NCBI Taxonomy" id="97485"/>
    <lineage>
        <taxon>Eukaryota</taxon>
        <taxon>Haptista</taxon>
        <taxon>Haptophyta</taxon>
        <taxon>Prymnesiophyceae</taxon>
        <taxon>Prymnesiales</taxon>
        <taxon>Prymnesiaceae</taxon>
        <taxon>Prymnesium</taxon>
    </lineage>
</organism>